<dbReference type="PANTHER" id="PTHR30385">
    <property type="entry name" value="SIGMA FACTOR F FLAGELLAR"/>
    <property type="match status" value="1"/>
</dbReference>
<dbReference type="SUPFAM" id="SSF88659">
    <property type="entry name" value="Sigma3 and sigma4 domains of RNA polymerase sigma factors"/>
    <property type="match status" value="1"/>
</dbReference>
<evidence type="ECO:0000256" key="3">
    <source>
        <dbReference type="ARBA" id="ARBA00023125"/>
    </source>
</evidence>
<keyword evidence="4" id="KW-0804">Transcription</keyword>
<dbReference type="AlphaFoldDB" id="A0A1U9KBU1"/>
<dbReference type="GO" id="GO:0016987">
    <property type="term" value="F:sigma factor activity"/>
    <property type="evidence" value="ECO:0007669"/>
    <property type="project" value="UniProtKB-KW"/>
</dbReference>
<accession>A0A1U9KBU1</accession>
<evidence type="ECO:0000259" key="5">
    <source>
        <dbReference type="Pfam" id="PF04545"/>
    </source>
</evidence>
<evidence type="ECO:0000256" key="4">
    <source>
        <dbReference type="ARBA" id="ARBA00023163"/>
    </source>
</evidence>
<dbReference type="Gene3D" id="1.20.140.160">
    <property type="match status" value="1"/>
</dbReference>
<sequence>MDQYADNALIQSFLKIPEHQRLYQTYVDEKTKEAEEALDRAFQKYYVEIRLIRILSNTLKRHAIRYDQKRKQQNQRLLLILDQPASCEADTTTTNLDLIKDSEAIPVEQAVIEKEDRLEDKIENPALYHAIRSLTPRQRHVLESYYLKGMTDTEIATKEGVSQQSISKVRNITLSKLKTYLLEWDKHERCP</sequence>
<reference evidence="6 7" key="1">
    <citation type="journal article" date="2015" name="Int. J. Syst. Evol. Microbiol.">
        <title>Novibacillus thermophilus gen. nov., sp. nov., a Gram-staining-negative and moderately thermophilic member of the family Thermoactinomycetaceae.</title>
        <authorList>
            <person name="Yang G."/>
            <person name="Chen J."/>
            <person name="Zhou S."/>
        </authorList>
    </citation>
    <scope>NUCLEOTIDE SEQUENCE [LARGE SCALE GENOMIC DNA]</scope>
    <source>
        <strain evidence="6 7">SG-1</strain>
    </source>
</reference>
<dbReference type="InterPro" id="IPR014284">
    <property type="entry name" value="RNA_pol_sigma-70_dom"/>
</dbReference>
<dbReference type="GO" id="GO:0006352">
    <property type="term" value="P:DNA-templated transcription initiation"/>
    <property type="evidence" value="ECO:0007669"/>
    <property type="project" value="InterPro"/>
</dbReference>
<evidence type="ECO:0000313" key="7">
    <source>
        <dbReference type="Proteomes" id="UP000188603"/>
    </source>
</evidence>
<keyword evidence="2" id="KW-0731">Sigma factor</keyword>
<dbReference type="KEGG" id="ntr:B0W44_10335"/>
<dbReference type="GO" id="GO:0003677">
    <property type="term" value="F:DNA binding"/>
    <property type="evidence" value="ECO:0007669"/>
    <property type="project" value="UniProtKB-KW"/>
</dbReference>
<organism evidence="6 7">
    <name type="scientific">Novibacillus thermophilus</name>
    <dbReference type="NCBI Taxonomy" id="1471761"/>
    <lineage>
        <taxon>Bacteria</taxon>
        <taxon>Bacillati</taxon>
        <taxon>Bacillota</taxon>
        <taxon>Bacilli</taxon>
        <taxon>Bacillales</taxon>
        <taxon>Thermoactinomycetaceae</taxon>
        <taxon>Novibacillus</taxon>
    </lineage>
</organism>
<name>A0A1U9KBU1_9BACL</name>
<proteinExistence type="predicted"/>
<protein>
    <recommendedName>
        <fullName evidence="5">RNA polymerase sigma-70 region 4 domain-containing protein</fullName>
    </recommendedName>
</protein>
<evidence type="ECO:0000313" key="6">
    <source>
        <dbReference type="EMBL" id="AQS57500.1"/>
    </source>
</evidence>
<keyword evidence="1" id="KW-0805">Transcription regulation</keyword>
<feature type="domain" description="RNA polymerase sigma-70 region 4" evidence="5">
    <location>
        <begin position="130"/>
        <end position="178"/>
    </location>
</feature>
<evidence type="ECO:0000256" key="2">
    <source>
        <dbReference type="ARBA" id="ARBA00023082"/>
    </source>
</evidence>
<dbReference type="InterPro" id="IPR013324">
    <property type="entry name" value="RNA_pol_sigma_r3/r4-like"/>
</dbReference>
<dbReference type="Proteomes" id="UP000188603">
    <property type="component" value="Chromosome"/>
</dbReference>
<dbReference type="STRING" id="1471761.B0W44_10335"/>
<dbReference type="EMBL" id="CP019699">
    <property type="protein sequence ID" value="AQS57500.1"/>
    <property type="molecule type" value="Genomic_DNA"/>
</dbReference>
<dbReference type="InterPro" id="IPR007630">
    <property type="entry name" value="RNA_pol_sigma70_r4"/>
</dbReference>
<evidence type="ECO:0000256" key="1">
    <source>
        <dbReference type="ARBA" id="ARBA00023015"/>
    </source>
</evidence>
<gene>
    <name evidence="6" type="ORF">B0W44_10335</name>
</gene>
<keyword evidence="7" id="KW-1185">Reference proteome</keyword>
<dbReference type="NCBIfam" id="TIGR02937">
    <property type="entry name" value="sigma70-ECF"/>
    <property type="match status" value="1"/>
</dbReference>
<dbReference type="Pfam" id="PF04545">
    <property type="entry name" value="Sigma70_r4"/>
    <property type="match status" value="1"/>
</dbReference>
<keyword evidence="3" id="KW-0238">DNA-binding</keyword>